<gene>
    <name evidence="1" type="ORF">V6N12_047647</name>
</gene>
<protein>
    <submittedName>
        <fullName evidence="1">Uncharacterized protein</fullName>
    </submittedName>
</protein>
<evidence type="ECO:0000313" key="2">
    <source>
        <dbReference type="Proteomes" id="UP001472677"/>
    </source>
</evidence>
<dbReference type="EMBL" id="JBBPBM010000043">
    <property type="protein sequence ID" value="KAK8523116.1"/>
    <property type="molecule type" value="Genomic_DNA"/>
</dbReference>
<evidence type="ECO:0000313" key="1">
    <source>
        <dbReference type="EMBL" id="KAK8523116.1"/>
    </source>
</evidence>
<name>A0ABR2CTK8_9ROSI</name>
<accession>A0ABR2CTK8</accession>
<dbReference type="Proteomes" id="UP001472677">
    <property type="component" value="Unassembled WGS sequence"/>
</dbReference>
<sequence>MHINQIKVMHELENEAMVSDAKLENGCRWGLNGRGRVPLNIEADDKLVAAGTMEAEDPIKPVVDDGRGGCDSGDDGF</sequence>
<keyword evidence="2" id="KW-1185">Reference proteome</keyword>
<comment type="caution">
    <text evidence="1">The sequence shown here is derived from an EMBL/GenBank/DDBJ whole genome shotgun (WGS) entry which is preliminary data.</text>
</comment>
<organism evidence="1 2">
    <name type="scientific">Hibiscus sabdariffa</name>
    <name type="common">roselle</name>
    <dbReference type="NCBI Taxonomy" id="183260"/>
    <lineage>
        <taxon>Eukaryota</taxon>
        <taxon>Viridiplantae</taxon>
        <taxon>Streptophyta</taxon>
        <taxon>Embryophyta</taxon>
        <taxon>Tracheophyta</taxon>
        <taxon>Spermatophyta</taxon>
        <taxon>Magnoliopsida</taxon>
        <taxon>eudicotyledons</taxon>
        <taxon>Gunneridae</taxon>
        <taxon>Pentapetalae</taxon>
        <taxon>rosids</taxon>
        <taxon>malvids</taxon>
        <taxon>Malvales</taxon>
        <taxon>Malvaceae</taxon>
        <taxon>Malvoideae</taxon>
        <taxon>Hibiscus</taxon>
    </lineage>
</organism>
<reference evidence="1 2" key="1">
    <citation type="journal article" date="2024" name="G3 (Bethesda)">
        <title>Genome assembly of Hibiscus sabdariffa L. provides insights into metabolisms of medicinal natural products.</title>
        <authorList>
            <person name="Kim T."/>
        </authorList>
    </citation>
    <scope>NUCLEOTIDE SEQUENCE [LARGE SCALE GENOMIC DNA]</scope>
    <source>
        <strain evidence="1">TK-2024</strain>
        <tissue evidence="1">Old leaves</tissue>
    </source>
</reference>
<proteinExistence type="predicted"/>